<accession>A0AA38GP81</accession>
<dbReference type="EMBL" id="JAHRHJ020000002">
    <property type="protein sequence ID" value="KAH9325555.1"/>
    <property type="molecule type" value="Genomic_DNA"/>
</dbReference>
<comment type="caution">
    <text evidence="1">The sequence shown here is derived from an EMBL/GenBank/DDBJ whole genome shotgun (WGS) entry which is preliminary data.</text>
</comment>
<evidence type="ECO:0000313" key="2">
    <source>
        <dbReference type="Proteomes" id="UP000824469"/>
    </source>
</evidence>
<protein>
    <recommendedName>
        <fullName evidence="3">Gag-pol polyprotein</fullName>
    </recommendedName>
</protein>
<feature type="non-terminal residue" evidence="1">
    <location>
        <position position="58"/>
    </location>
</feature>
<dbReference type="Proteomes" id="UP000824469">
    <property type="component" value="Unassembled WGS sequence"/>
</dbReference>
<reference evidence="1 2" key="1">
    <citation type="journal article" date="2021" name="Nat. Plants">
        <title>The Taxus genome provides insights into paclitaxel biosynthesis.</title>
        <authorList>
            <person name="Xiong X."/>
            <person name="Gou J."/>
            <person name="Liao Q."/>
            <person name="Li Y."/>
            <person name="Zhou Q."/>
            <person name="Bi G."/>
            <person name="Li C."/>
            <person name="Du R."/>
            <person name="Wang X."/>
            <person name="Sun T."/>
            <person name="Guo L."/>
            <person name="Liang H."/>
            <person name="Lu P."/>
            <person name="Wu Y."/>
            <person name="Zhang Z."/>
            <person name="Ro D.K."/>
            <person name="Shang Y."/>
            <person name="Huang S."/>
            <person name="Yan J."/>
        </authorList>
    </citation>
    <scope>NUCLEOTIDE SEQUENCE [LARGE SCALE GENOMIC DNA]</scope>
    <source>
        <strain evidence="1">Ta-2019</strain>
    </source>
</reference>
<proteinExistence type="predicted"/>
<keyword evidence="2" id="KW-1185">Reference proteome</keyword>
<feature type="non-terminal residue" evidence="1">
    <location>
        <position position="1"/>
    </location>
</feature>
<gene>
    <name evidence="1" type="ORF">KI387_005733</name>
</gene>
<dbReference type="Pfam" id="PF14223">
    <property type="entry name" value="Retrotran_gag_2"/>
    <property type="match status" value="1"/>
</dbReference>
<evidence type="ECO:0000313" key="1">
    <source>
        <dbReference type="EMBL" id="KAH9325555.1"/>
    </source>
</evidence>
<evidence type="ECO:0008006" key="3">
    <source>
        <dbReference type="Google" id="ProtNLM"/>
    </source>
</evidence>
<name>A0AA38GP81_TAXCH</name>
<dbReference type="AlphaFoldDB" id="A0AA38GP81"/>
<sequence>GYTPPTTPITNKADKDAYEHNSKAFNAIIEGLGKLELGKVMCCKSAKEAWDKLEVLYE</sequence>
<organism evidence="1 2">
    <name type="scientific">Taxus chinensis</name>
    <name type="common">Chinese yew</name>
    <name type="synonym">Taxus wallichiana var. chinensis</name>
    <dbReference type="NCBI Taxonomy" id="29808"/>
    <lineage>
        <taxon>Eukaryota</taxon>
        <taxon>Viridiplantae</taxon>
        <taxon>Streptophyta</taxon>
        <taxon>Embryophyta</taxon>
        <taxon>Tracheophyta</taxon>
        <taxon>Spermatophyta</taxon>
        <taxon>Pinopsida</taxon>
        <taxon>Pinidae</taxon>
        <taxon>Conifers II</taxon>
        <taxon>Cupressales</taxon>
        <taxon>Taxaceae</taxon>
        <taxon>Taxus</taxon>
    </lineage>
</organism>